<dbReference type="GeneID" id="27312203"/>
<dbReference type="STRING" id="253628.A0A0D1YWM5"/>
<feature type="region of interest" description="Disordered" evidence="8">
    <location>
        <begin position="808"/>
        <end position="875"/>
    </location>
</feature>
<evidence type="ECO:0000256" key="8">
    <source>
        <dbReference type="SAM" id="MobiDB-lite"/>
    </source>
</evidence>
<dbReference type="FunFam" id="3.30.30.30:FF:000004">
    <property type="entry name" value="hypoxia up-regulated protein 1"/>
    <property type="match status" value="1"/>
</dbReference>
<protein>
    <submittedName>
        <fullName evidence="10">Uncharacterized protein</fullName>
    </submittedName>
</protein>
<dbReference type="HOGENOM" id="CLU_005965_5_0_1"/>
<keyword evidence="3 9" id="KW-0732">Signal</keyword>
<proteinExistence type="inferred from homology"/>
<feature type="compositionally biased region" description="Basic and acidic residues" evidence="8">
    <location>
        <begin position="954"/>
        <end position="973"/>
    </location>
</feature>
<evidence type="ECO:0000256" key="7">
    <source>
        <dbReference type="ARBA" id="ARBA00023186"/>
    </source>
</evidence>
<name>A0A0D1YWM5_9PEZI</name>
<dbReference type="FunFam" id="3.90.640.10:FF:000039">
    <property type="entry name" value="Hsp70 family chaperone Lhs1/Orp150"/>
    <property type="match status" value="1"/>
</dbReference>
<dbReference type="GO" id="GO:0005524">
    <property type="term" value="F:ATP binding"/>
    <property type="evidence" value="ECO:0007669"/>
    <property type="project" value="UniProtKB-KW"/>
</dbReference>
<dbReference type="InterPro" id="IPR029048">
    <property type="entry name" value="HSP70_C_sf"/>
</dbReference>
<dbReference type="GO" id="GO:0030968">
    <property type="term" value="P:endoplasmic reticulum unfolded protein response"/>
    <property type="evidence" value="ECO:0007669"/>
    <property type="project" value="TreeGrafter"/>
</dbReference>
<keyword evidence="6" id="KW-0067">ATP-binding</keyword>
<dbReference type="SUPFAM" id="SSF53067">
    <property type="entry name" value="Actin-like ATPase domain"/>
    <property type="match status" value="2"/>
</dbReference>
<dbReference type="PANTHER" id="PTHR45639">
    <property type="entry name" value="HSC70CB, ISOFORM G-RELATED"/>
    <property type="match status" value="1"/>
</dbReference>
<dbReference type="EMBL" id="KN847539">
    <property type="protein sequence ID" value="KIW05082.1"/>
    <property type="molecule type" value="Genomic_DNA"/>
</dbReference>
<evidence type="ECO:0000256" key="5">
    <source>
        <dbReference type="ARBA" id="ARBA00022824"/>
    </source>
</evidence>
<evidence type="ECO:0000256" key="2">
    <source>
        <dbReference type="ARBA" id="ARBA00007381"/>
    </source>
</evidence>
<evidence type="ECO:0000256" key="3">
    <source>
        <dbReference type="ARBA" id="ARBA00022729"/>
    </source>
</evidence>
<dbReference type="CDD" id="cd10230">
    <property type="entry name" value="ASKHA_NBD_HSP70_HYOU1"/>
    <property type="match status" value="1"/>
</dbReference>
<feature type="compositionally biased region" description="Basic and acidic residues" evidence="8">
    <location>
        <begin position="599"/>
        <end position="613"/>
    </location>
</feature>
<dbReference type="Gene3D" id="3.30.30.30">
    <property type="match status" value="1"/>
</dbReference>
<dbReference type="GO" id="GO:0005788">
    <property type="term" value="C:endoplasmic reticulum lumen"/>
    <property type="evidence" value="ECO:0007669"/>
    <property type="project" value="UniProtKB-SubCell"/>
</dbReference>
<dbReference type="InParanoid" id="A0A0D1YWM5"/>
<feature type="chain" id="PRO_5002237267" evidence="9">
    <location>
        <begin position="30"/>
        <end position="1007"/>
    </location>
</feature>
<dbReference type="Pfam" id="PF00012">
    <property type="entry name" value="HSP70"/>
    <property type="match status" value="2"/>
</dbReference>
<feature type="compositionally biased region" description="Low complexity" evidence="8">
    <location>
        <begin position="808"/>
        <end position="824"/>
    </location>
</feature>
<comment type="subcellular location">
    <subcellularLocation>
        <location evidence="1">Endoplasmic reticulum lumen</location>
    </subcellularLocation>
</comment>
<evidence type="ECO:0000256" key="1">
    <source>
        <dbReference type="ARBA" id="ARBA00004319"/>
    </source>
</evidence>
<feature type="compositionally biased region" description="Acidic residues" evidence="8">
    <location>
        <begin position="842"/>
        <end position="856"/>
    </location>
</feature>
<evidence type="ECO:0000256" key="9">
    <source>
        <dbReference type="SAM" id="SignalP"/>
    </source>
</evidence>
<feature type="signal peptide" evidence="9">
    <location>
        <begin position="1"/>
        <end position="29"/>
    </location>
</feature>
<keyword evidence="5" id="KW-0256">Endoplasmic reticulum</keyword>
<dbReference type="Gene3D" id="1.20.1270.10">
    <property type="match status" value="1"/>
</dbReference>
<feature type="compositionally biased region" description="Polar residues" evidence="8">
    <location>
        <begin position="978"/>
        <end position="987"/>
    </location>
</feature>
<reference evidence="10 11" key="1">
    <citation type="submission" date="2015-01" db="EMBL/GenBank/DDBJ databases">
        <title>The Genome Sequence of Ochroconis gallopava CBS43764.</title>
        <authorList>
            <consortium name="The Broad Institute Genomics Platform"/>
            <person name="Cuomo C."/>
            <person name="de Hoog S."/>
            <person name="Gorbushina A."/>
            <person name="Stielow B."/>
            <person name="Teixiera M."/>
            <person name="Abouelleil A."/>
            <person name="Chapman S.B."/>
            <person name="Priest M."/>
            <person name="Young S.K."/>
            <person name="Wortman J."/>
            <person name="Nusbaum C."/>
            <person name="Birren B."/>
        </authorList>
    </citation>
    <scope>NUCLEOTIDE SEQUENCE [LARGE SCALE GENOMIC DNA]</scope>
    <source>
        <strain evidence="10 11">CBS 43764</strain>
    </source>
</reference>
<comment type="similarity">
    <text evidence="2">Belongs to the heat shock protein 70 family.</text>
</comment>
<keyword evidence="11" id="KW-1185">Reference proteome</keyword>
<dbReference type="FunFam" id="1.20.1270.10:FF:000002">
    <property type="entry name" value="Heat shock 70 kDa protein 4"/>
    <property type="match status" value="1"/>
</dbReference>
<accession>A0A0D1YWM5</accession>
<keyword evidence="7" id="KW-0143">Chaperone</keyword>
<feature type="compositionally biased region" description="Polar residues" evidence="8">
    <location>
        <begin position="825"/>
        <end position="838"/>
    </location>
</feature>
<dbReference type="SUPFAM" id="SSF100934">
    <property type="entry name" value="Heat shock protein 70kD (HSP70), C-terminal subdomain"/>
    <property type="match status" value="1"/>
</dbReference>
<evidence type="ECO:0000313" key="10">
    <source>
        <dbReference type="EMBL" id="KIW05082.1"/>
    </source>
</evidence>
<dbReference type="Proteomes" id="UP000053259">
    <property type="component" value="Unassembled WGS sequence"/>
</dbReference>
<dbReference type="Gene3D" id="3.30.420.40">
    <property type="match status" value="2"/>
</dbReference>
<dbReference type="Gene3D" id="3.90.640.10">
    <property type="entry name" value="Actin, Chain A, domain 4"/>
    <property type="match status" value="1"/>
</dbReference>
<dbReference type="PRINTS" id="PR00301">
    <property type="entry name" value="HEATSHOCK70"/>
</dbReference>
<sequence>MLPPGRRRPLRLLPIAVAFLLCFASIASAASAVVGIDLGTEYIKAALVKPGVPLEIVLSKDSKRKEVSAIAFKPPKGEIAVGSFPERSYGSDALALAARFPGDVYPNLKQLLGVSADSNAASEFASRYPALALVPDEYRGTVSFQSGAFHRDEKPWTVEELLAMELKNVKENAQTLAGKTHRVTSAVFTIPPYFTAEERKALQNAAELAGLNVLGMLSDGAAVGLHYATSRTFPSVTNGAAPEYHLVFDMGAGSTVATVLRMQERTIKDTRRYNKTVQEVTVLGAGWDKSLGGDALNMVIVNDMVSKFVETSNFKALGKDEVDVRRHGRAMARMFKDAEKVRQVLSANKQTAASFEDLFEDLDFRYKLSRDEFEKATSDFADRLDGPITSALKAANLTFDQLTSVILHGGATRTPFVQARLESLVGDAAKLRSNVNADEAAVFGAAFKAAQISPSFRVKDIVVGDAAGYATFLLQNVDGKEKSQKLFIATSTVGVTKEVPFKQLDDFTFRIFQSKGASDETGTAPASYTFTTKNLTASVKQLIEKIGCNKENITNSFHIRLSPVNGLPEVLKGTLSCTVEETEKKSMVDGMKDMLGFGKNKEQEPLKEDEREPSSSSSQPPQSSADQASISTSGSSESPKESKGADKAKAPKIRTEVVNIDFRTECEGCIELSREELSRMKKRLSAFDAADKLRRERDEDMNNLESFIYKARGLLEENDFIEYSTVDERKKLEKLVDSVSEWIYEKEGQSATAEVLKSKLKEMKDIVTPVQERQKEAESRPAAIKMLQKSLNETTTFIKLIRNALEQSASASSETTASESVQVTKSATDASESSTSRGAETITEDTDPLAALEEDLPPVSESMPESTKKPANPFEMYTAQDLADVQNLYDNAKTFLEEKLAKQAELAITENPAFQASELENAAKKLNEEVVKIVERHMPKWSSGSGGTKSKSKAKTEKGKAKAKAEKKTKKDATASSYKTQSETVTLEVSKDMPTDTAKSTSTKDEL</sequence>
<gene>
    <name evidence="10" type="ORF">PV09_04230</name>
</gene>
<dbReference type="GO" id="GO:0140662">
    <property type="term" value="F:ATP-dependent protein folding chaperone"/>
    <property type="evidence" value="ECO:0007669"/>
    <property type="project" value="InterPro"/>
</dbReference>
<dbReference type="InterPro" id="IPR013126">
    <property type="entry name" value="Hsp_70_fam"/>
</dbReference>
<dbReference type="OrthoDB" id="10262720at2759"/>
<dbReference type="AlphaFoldDB" id="A0A0D1YWM5"/>
<evidence type="ECO:0000313" key="11">
    <source>
        <dbReference type="Proteomes" id="UP000053259"/>
    </source>
</evidence>
<dbReference type="FunCoup" id="A0A0D1YWM5">
    <property type="interactions" value="185"/>
</dbReference>
<feature type="compositionally biased region" description="Basic and acidic residues" evidence="8">
    <location>
        <begin position="638"/>
        <end position="650"/>
    </location>
</feature>
<dbReference type="VEuPathDB" id="FungiDB:PV09_04230"/>
<organism evidence="10 11">
    <name type="scientific">Verruconis gallopava</name>
    <dbReference type="NCBI Taxonomy" id="253628"/>
    <lineage>
        <taxon>Eukaryota</taxon>
        <taxon>Fungi</taxon>
        <taxon>Dikarya</taxon>
        <taxon>Ascomycota</taxon>
        <taxon>Pezizomycotina</taxon>
        <taxon>Dothideomycetes</taxon>
        <taxon>Pleosporomycetidae</taxon>
        <taxon>Venturiales</taxon>
        <taxon>Sympoventuriaceae</taxon>
        <taxon>Verruconis</taxon>
    </lineage>
</organism>
<evidence type="ECO:0000256" key="6">
    <source>
        <dbReference type="ARBA" id="ARBA00022840"/>
    </source>
</evidence>
<evidence type="ECO:0000256" key="4">
    <source>
        <dbReference type="ARBA" id="ARBA00022741"/>
    </source>
</evidence>
<dbReference type="RefSeq" id="XP_016214951.1">
    <property type="nucleotide sequence ID" value="XM_016357547.1"/>
</dbReference>
<keyword evidence="4" id="KW-0547">Nucleotide-binding</keyword>
<feature type="region of interest" description="Disordered" evidence="8">
    <location>
        <begin position="589"/>
        <end position="650"/>
    </location>
</feature>
<feature type="compositionally biased region" description="Low complexity" evidence="8">
    <location>
        <begin position="614"/>
        <end position="637"/>
    </location>
</feature>
<dbReference type="GO" id="GO:0034663">
    <property type="term" value="C:endoplasmic reticulum chaperone complex"/>
    <property type="evidence" value="ECO:0007669"/>
    <property type="project" value="TreeGrafter"/>
</dbReference>
<dbReference type="InterPro" id="IPR043129">
    <property type="entry name" value="ATPase_NBD"/>
</dbReference>
<feature type="region of interest" description="Disordered" evidence="8">
    <location>
        <begin position="936"/>
        <end position="1007"/>
    </location>
</feature>
<dbReference type="PANTHER" id="PTHR45639:SF3">
    <property type="entry name" value="HYPOXIA UP-REGULATED PROTEIN 1"/>
    <property type="match status" value="1"/>
</dbReference>